<evidence type="ECO:0000256" key="7">
    <source>
        <dbReference type="ARBA" id="ARBA00030248"/>
    </source>
</evidence>
<reference evidence="11" key="2">
    <citation type="journal article" date="2016" name="PLoS Biol.">
        <title>Hyperexpansion of RNA Bacteriophage Diversity.</title>
        <authorList>
            <person name="Krishnamurthy S.R."/>
            <person name="Janowski A.B."/>
            <person name="Zhao G."/>
            <person name="Barouch D."/>
            <person name="Wang D."/>
        </authorList>
    </citation>
    <scope>NUCLEOTIDE SEQUENCE</scope>
    <source>
        <strain evidence="11">AVE000</strain>
    </source>
</reference>
<comment type="cofactor">
    <cofactor evidence="9">
        <name>Mg(2+)</name>
        <dbReference type="ChEBI" id="CHEBI:18420"/>
    </cofactor>
    <text evidence="9">Binds 2 Mg(2+) per subunit.</text>
</comment>
<dbReference type="GO" id="GO:0046872">
    <property type="term" value="F:metal ion binding"/>
    <property type="evidence" value="ECO:0007669"/>
    <property type="project" value="UniProtKB-KW"/>
</dbReference>
<sequence>MKSVPKIRFSHSRRGDICFAPRNASQRIVESQEQKEYVIEGEHDYCTIVDSALSVFLFTLDHCSVLGNATEKKLFDKYVMHLTQLSYWDELWCMFDTYKAEALDHLSGGTHRCHLHASGLSLRGIFQYLFNHLLNGWIDVYSICCFIAKTRVQRPDQEQEQMEHFVQYQLNELPQKKISDWALGLIAQKYRKHPLPFEQGAFLPKHGPGAVNPSVDTFWDKQEQFLLTKYTKYWLKDKWQIPFFLNGVQPSELTVDSVSKLCCVPKNWKKPRTIASEPISNQYLQQGLEHMFDYAFSSDPWWRRRINLHDAERGAKRSMNYRSYATIDLSSASDDVRKQHVDAVFKNTPWRRALHAVRSRYCRVDERTIKLESFSTMGSATCFPVETVIFLLACEVACDLSDTRRHCIVFGDDMVVPVEAYDMAILILELLGFTVNTEKSYGVSLNDYGLTPQHPELEYFREACGTHSYRGSRIALVYLRESFINKHFLQPEEYCTCVDTLSNLSVYRRCFSYFWKGMSNAKVKGCANVRFADLVPFADLDTHTEFIPRDLPESLGEVPRCIAGKDTYLYHTNWFKVGVVIEKGKPVHLSNEAIATYDEESRYQAWLYDHASDYDLRHQRLSSNLIAQDSYSSELAAYNTWLYKHRREYNTRFRGGRTKRYFEPIQRSSAVIARVRIDNSQSDIQRFIDRQWPTAVSREIIATTDIKRGFRTHKVYTVCPKRVYQFTS</sequence>
<dbReference type="GO" id="GO:0039694">
    <property type="term" value="P:viral RNA genome replication"/>
    <property type="evidence" value="ECO:0007669"/>
    <property type="project" value="InterPro"/>
</dbReference>
<evidence type="ECO:0000256" key="9">
    <source>
        <dbReference type="PIRSR" id="PIRSR605093-1"/>
    </source>
</evidence>
<feature type="binding site" evidence="9">
    <location>
        <position position="412"/>
    </location>
    <ligand>
        <name>Mg(2+)</name>
        <dbReference type="ChEBI" id="CHEBI:18420"/>
        <label>2</label>
    </ligand>
</feature>
<feature type="domain" description="RdRp catalytic" evidence="10">
    <location>
        <begin position="313"/>
        <end position="444"/>
    </location>
</feature>
<dbReference type="Pfam" id="PF03431">
    <property type="entry name" value="RNA_replicase_B"/>
    <property type="match status" value="1"/>
</dbReference>
<dbReference type="InterPro" id="IPR043502">
    <property type="entry name" value="DNA/RNA_pol_sf"/>
</dbReference>
<evidence type="ECO:0000256" key="2">
    <source>
        <dbReference type="ARBA" id="ARBA00022484"/>
    </source>
</evidence>
<evidence type="ECO:0000256" key="6">
    <source>
        <dbReference type="ARBA" id="ARBA00022953"/>
    </source>
</evidence>
<name>A0A142D847_9VIRU</name>
<reference evidence="11" key="1">
    <citation type="submission" date="2015-08" db="EMBL/GenBank/DDBJ databases">
        <authorList>
            <person name="Babu N.S."/>
            <person name="Beckwith C.J."/>
            <person name="Beseler K.G."/>
            <person name="Brison A."/>
            <person name="Carone J.V."/>
            <person name="Caskin T.P."/>
            <person name="Diamond M."/>
            <person name="Durham M.E."/>
            <person name="Foxe J.M."/>
            <person name="Go M."/>
            <person name="Henderson B.A."/>
            <person name="Jones I.B."/>
            <person name="McGettigan J.A."/>
            <person name="Micheletti S.J."/>
            <person name="Nasrallah M.E."/>
            <person name="Ortiz D."/>
            <person name="Piller C.R."/>
            <person name="Privatt S.R."/>
            <person name="Schneider S.L."/>
            <person name="Sharp S."/>
            <person name="Smith T.C."/>
            <person name="Stanton J.D."/>
            <person name="Ullery H.E."/>
            <person name="Wilson R.J."/>
            <person name="Serrano M.G."/>
            <person name="Buck G."/>
            <person name="Lee V."/>
            <person name="Wang Y."/>
            <person name="Carvalho R."/>
            <person name="Voegtly L."/>
            <person name="Shi R."/>
            <person name="Duckworth R."/>
            <person name="Johnson A."/>
            <person name="Loviza R."/>
            <person name="Walstead R."/>
            <person name="Shah Z."/>
            <person name="Kiflezghi M."/>
            <person name="Wade K."/>
            <person name="Ball S.L."/>
            <person name="Bradley K.W."/>
            <person name="Asai D.J."/>
            <person name="Bowman C.A."/>
            <person name="Russell D.A."/>
            <person name="Pope W.H."/>
            <person name="Jacobs-Sera D."/>
            <person name="Hendrix R.W."/>
            <person name="Hatfull G.F."/>
        </authorList>
    </citation>
    <scope>NUCLEOTIDE SEQUENCE</scope>
    <source>
        <strain evidence="11">AVE000</strain>
    </source>
</reference>
<keyword evidence="3" id="KW-0808">Transferase</keyword>
<keyword evidence="5" id="KW-0547">Nucleotide-binding</keyword>
<evidence type="ECO:0000313" key="11">
    <source>
        <dbReference type="EMBL" id="AMQ23516.1"/>
    </source>
</evidence>
<dbReference type="PROSITE" id="PS50522">
    <property type="entry name" value="RDRP_PHAGE"/>
    <property type="match status" value="1"/>
</dbReference>
<evidence type="ECO:0000259" key="10">
    <source>
        <dbReference type="PROSITE" id="PS50522"/>
    </source>
</evidence>
<evidence type="ECO:0000256" key="5">
    <source>
        <dbReference type="ARBA" id="ARBA00022741"/>
    </source>
</evidence>
<evidence type="ECO:0000256" key="4">
    <source>
        <dbReference type="ARBA" id="ARBA00022695"/>
    </source>
</evidence>
<dbReference type="InterPro" id="IPR005093">
    <property type="entry name" value="RNArep_beta"/>
</dbReference>
<comment type="catalytic activity">
    <reaction evidence="8">
        <text>RNA(n) + a ribonucleoside 5'-triphosphate = RNA(n+1) + diphosphate</text>
        <dbReference type="Rhea" id="RHEA:21248"/>
        <dbReference type="Rhea" id="RHEA-COMP:14527"/>
        <dbReference type="Rhea" id="RHEA-COMP:17342"/>
        <dbReference type="ChEBI" id="CHEBI:33019"/>
        <dbReference type="ChEBI" id="CHEBI:61557"/>
        <dbReference type="ChEBI" id="CHEBI:140395"/>
        <dbReference type="EC" id="2.7.7.48"/>
    </reaction>
</comment>
<dbReference type="GO" id="GO:0000166">
    <property type="term" value="F:nucleotide binding"/>
    <property type="evidence" value="ECO:0007669"/>
    <property type="project" value="UniProtKB-KW"/>
</dbReference>
<accession>A0A142D847</accession>
<feature type="binding site" evidence="9">
    <location>
        <position position="413"/>
    </location>
    <ligand>
        <name>Mg(2+)</name>
        <dbReference type="ChEBI" id="CHEBI:18420"/>
        <label>2</label>
    </ligand>
</feature>
<keyword evidence="6" id="KW-0693">Viral RNA replication</keyword>
<keyword evidence="4" id="KW-0548">Nucleotidyltransferase</keyword>
<proteinExistence type="predicted"/>
<keyword evidence="9" id="KW-0460">Magnesium</keyword>
<evidence type="ECO:0000256" key="8">
    <source>
        <dbReference type="ARBA" id="ARBA00048744"/>
    </source>
</evidence>
<evidence type="ECO:0000256" key="1">
    <source>
        <dbReference type="ARBA" id="ARBA00012494"/>
    </source>
</evidence>
<keyword evidence="9" id="KW-0479">Metal-binding</keyword>
<dbReference type="SUPFAM" id="SSF56672">
    <property type="entry name" value="DNA/RNA polymerases"/>
    <property type="match status" value="1"/>
</dbReference>
<keyword evidence="2" id="KW-0696">RNA-directed RNA polymerase</keyword>
<feature type="binding site" evidence="9">
    <location>
        <position position="328"/>
    </location>
    <ligand>
        <name>Mg(2+)</name>
        <dbReference type="ChEBI" id="CHEBI:18420"/>
        <label>2</label>
    </ligand>
</feature>
<evidence type="ECO:0000256" key="3">
    <source>
        <dbReference type="ARBA" id="ARBA00022679"/>
    </source>
</evidence>
<dbReference type="EC" id="2.7.7.48" evidence="1"/>
<dbReference type="EMBL" id="KT462694">
    <property type="protein sequence ID" value="AMQ23516.1"/>
    <property type="molecule type" value="Genomic_RNA"/>
</dbReference>
<dbReference type="InterPro" id="IPR007096">
    <property type="entry name" value="RNA-dir_Rpol_cat_phage"/>
</dbReference>
<organism evidence="11">
    <name type="scientific">Leviviridae sp</name>
    <dbReference type="NCBI Taxonomy" id="2027243"/>
    <lineage>
        <taxon>Viruses</taxon>
        <taxon>Riboviria</taxon>
        <taxon>Orthornavirae</taxon>
        <taxon>Lenarviricota</taxon>
        <taxon>Leviviricetes</taxon>
        <taxon>Norzivirales</taxon>
        <taxon>Fiersviridae</taxon>
    </lineage>
</organism>
<dbReference type="GO" id="GO:0003968">
    <property type="term" value="F:RNA-directed RNA polymerase activity"/>
    <property type="evidence" value="ECO:0007669"/>
    <property type="project" value="UniProtKB-KW"/>
</dbReference>
<protein>
    <recommendedName>
        <fullName evidence="1">RNA-directed RNA polymerase</fullName>
        <ecNumber evidence="1">2.7.7.48</ecNumber>
    </recommendedName>
    <alternativeName>
        <fullName evidence="7">RNA replicase beta chain</fullName>
    </alternativeName>
</protein>